<proteinExistence type="predicted"/>
<organism evidence="2 3">
    <name type="scientific">Xanthomonas cannabis</name>
    <dbReference type="NCBI Taxonomy" id="1885674"/>
    <lineage>
        <taxon>Bacteria</taxon>
        <taxon>Pseudomonadati</taxon>
        <taxon>Pseudomonadota</taxon>
        <taxon>Gammaproteobacteria</taxon>
        <taxon>Lysobacterales</taxon>
        <taxon>Lysobacteraceae</taxon>
        <taxon>Xanthomonas</taxon>
    </lineage>
</organism>
<gene>
    <name evidence="2" type="ORF">FHR60_003413</name>
</gene>
<dbReference type="Proteomes" id="UP000554726">
    <property type="component" value="Unassembled WGS sequence"/>
</dbReference>
<dbReference type="EMBL" id="JACHNS010000007">
    <property type="protein sequence ID" value="MBB4594710.1"/>
    <property type="molecule type" value="Genomic_DNA"/>
</dbReference>
<evidence type="ECO:0000256" key="1">
    <source>
        <dbReference type="SAM" id="Phobius"/>
    </source>
</evidence>
<protein>
    <recommendedName>
        <fullName evidence="4">Lipoprotein</fullName>
    </recommendedName>
</protein>
<keyword evidence="3" id="KW-1185">Reference proteome</keyword>
<reference evidence="2 3" key="1">
    <citation type="submission" date="2020-08" db="EMBL/GenBank/DDBJ databases">
        <title>Studying the diversity of plant-associated saprophytic bacteria and their role in host health and plant-pathogen interactions.</title>
        <authorList>
            <person name="Potnis N."/>
        </authorList>
    </citation>
    <scope>NUCLEOTIDE SEQUENCE [LARGE SCALE GENOMIC DNA]</scope>
    <source>
        <strain evidence="2 3">F16</strain>
    </source>
</reference>
<evidence type="ECO:0008006" key="4">
    <source>
        <dbReference type="Google" id="ProtNLM"/>
    </source>
</evidence>
<feature type="transmembrane region" description="Helical" evidence="1">
    <location>
        <begin position="20"/>
        <end position="40"/>
    </location>
</feature>
<accession>A0ABR6JPF8</accession>
<name>A0ABR6JPF8_9XANT</name>
<comment type="caution">
    <text evidence="2">The sequence shown here is derived from an EMBL/GenBank/DDBJ whole genome shotgun (WGS) entry which is preliminary data.</text>
</comment>
<keyword evidence="1" id="KW-0472">Membrane</keyword>
<sequence>MHPVDGPVNKSGKSLPAVLGWPILFSLPGCVHGALLRAAASN</sequence>
<keyword evidence="1" id="KW-1133">Transmembrane helix</keyword>
<evidence type="ECO:0000313" key="3">
    <source>
        <dbReference type="Proteomes" id="UP000554726"/>
    </source>
</evidence>
<keyword evidence="1" id="KW-0812">Transmembrane</keyword>
<evidence type="ECO:0000313" key="2">
    <source>
        <dbReference type="EMBL" id="MBB4594710.1"/>
    </source>
</evidence>